<dbReference type="EMBL" id="JAGIKZ010000033">
    <property type="protein sequence ID" value="MBP2243075.1"/>
    <property type="molecule type" value="Genomic_DNA"/>
</dbReference>
<evidence type="ECO:0000256" key="1">
    <source>
        <dbReference type="SAM" id="Phobius"/>
    </source>
</evidence>
<dbReference type="RefSeq" id="WP_066392123.1">
    <property type="nucleotide sequence ID" value="NZ_JAGIKZ010000033.1"/>
</dbReference>
<reference evidence="3 4" key="1">
    <citation type="submission" date="2021-03" db="EMBL/GenBank/DDBJ databases">
        <title>Genomic Encyclopedia of Type Strains, Phase IV (KMG-IV): sequencing the most valuable type-strain genomes for metagenomic binning, comparative biology and taxonomic classification.</title>
        <authorList>
            <person name="Goeker M."/>
        </authorList>
    </citation>
    <scope>NUCLEOTIDE SEQUENCE [LARGE SCALE GENOMIC DNA]</scope>
    <source>
        <strain evidence="3 4">DSM 26675</strain>
    </source>
</reference>
<feature type="domain" description="Potassium channel" evidence="2">
    <location>
        <begin position="30"/>
        <end position="103"/>
    </location>
</feature>
<dbReference type="Gene3D" id="1.10.287.70">
    <property type="match status" value="1"/>
</dbReference>
<dbReference type="SUPFAM" id="SSF81324">
    <property type="entry name" value="Voltage-gated potassium channels"/>
    <property type="match status" value="1"/>
</dbReference>
<organism evidence="3 4">
    <name type="scientific">Cytobacillus eiseniae</name>
    <dbReference type="NCBI Taxonomy" id="762947"/>
    <lineage>
        <taxon>Bacteria</taxon>
        <taxon>Bacillati</taxon>
        <taxon>Bacillota</taxon>
        <taxon>Bacilli</taxon>
        <taxon>Bacillales</taxon>
        <taxon>Bacillaceae</taxon>
        <taxon>Cytobacillus</taxon>
    </lineage>
</organism>
<feature type="transmembrane region" description="Helical" evidence="1">
    <location>
        <begin position="82"/>
        <end position="104"/>
    </location>
</feature>
<feature type="transmembrane region" description="Helical" evidence="1">
    <location>
        <begin position="26"/>
        <end position="43"/>
    </location>
</feature>
<gene>
    <name evidence="3" type="ORF">J2Z40_003663</name>
</gene>
<keyword evidence="1" id="KW-1133">Transmembrane helix</keyword>
<dbReference type="InterPro" id="IPR013099">
    <property type="entry name" value="K_chnl_dom"/>
</dbReference>
<keyword evidence="1" id="KW-0472">Membrane</keyword>
<name>A0ABS4RL34_9BACI</name>
<protein>
    <recommendedName>
        <fullName evidence="2">Potassium channel domain-containing protein</fullName>
    </recommendedName>
</protein>
<keyword evidence="4" id="KW-1185">Reference proteome</keyword>
<accession>A0ABS4RL34</accession>
<keyword evidence="1" id="KW-0812">Transmembrane</keyword>
<proteinExistence type="predicted"/>
<sequence>MISFFLTAVRLLKALRKSFSHPVFKSLLATLFLIVLSGTLFYTKIEGWDVLDAIYFGVVSLIPSGVDTGLSPATNLGKIFTMMYLIVGIGVMIGLIGIIAKAVIDFDSLEEGKRKKK</sequence>
<evidence type="ECO:0000259" key="2">
    <source>
        <dbReference type="Pfam" id="PF07885"/>
    </source>
</evidence>
<evidence type="ECO:0000313" key="4">
    <source>
        <dbReference type="Proteomes" id="UP001519293"/>
    </source>
</evidence>
<comment type="caution">
    <text evidence="3">The sequence shown here is derived from an EMBL/GenBank/DDBJ whole genome shotgun (WGS) entry which is preliminary data.</text>
</comment>
<dbReference type="Proteomes" id="UP001519293">
    <property type="component" value="Unassembled WGS sequence"/>
</dbReference>
<evidence type="ECO:0000313" key="3">
    <source>
        <dbReference type="EMBL" id="MBP2243075.1"/>
    </source>
</evidence>
<dbReference type="Pfam" id="PF07885">
    <property type="entry name" value="Ion_trans_2"/>
    <property type="match status" value="1"/>
</dbReference>